<evidence type="ECO:0000256" key="14">
    <source>
        <dbReference type="ARBA" id="ARBA00025228"/>
    </source>
</evidence>
<dbReference type="Pfam" id="PF02654">
    <property type="entry name" value="CobS"/>
    <property type="match status" value="1"/>
</dbReference>
<comment type="subcellular location">
    <subcellularLocation>
        <location evidence="2 19">Cell membrane</location>
        <topology evidence="2 19">Multi-pass membrane protein</topology>
    </subcellularLocation>
</comment>
<evidence type="ECO:0000313" key="21">
    <source>
        <dbReference type="Proteomes" id="UP001165092"/>
    </source>
</evidence>
<evidence type="ECO:0000256" key="12">
    <source>
        <dbReference type="ARBA" id="ARBA00022989"/>
    </source>
</evidence>
<evidence type="ECO:0000256" key="15">
    <source>
        <dbReference type="ARBA" id="ARBA00032605"/>
    </source>
</evidence>
<evidence type="ECO:0000256" key="8">
    <source>
        <dbReference type="ARBA" id="ARBA00022573"/>
    </source>
</evidence>
<keyword evidence="12 19" id="KW-1133">Transmembrane helix</keyword>
<comment type="pathway">
    <text evidence="3 19">Cofactor biosynthesis; adenosylcobalamin biosynthesis; adenosylcobalamin from cob(II)yrinate a,c-diamide: step 7/7.</text>
</comment>
<feature type="transmembrane region" description="Helical" evidence="19">
    <location>
        <begin position="143"/>
        <end position="164"/>
    </location>
</feature>
<feature type="transmembrane region" description="Helical" evidence="19">
    <location>
        <begin position="117"/>
        <end position="137"/>
    </location>
</feature>
<evidence type="ECO:0000256" key="17">
    <source>
        <dbReference type="ARBA" id="ARBA00048623"/>
    </source>
</evidence>
<feature type="transmembrane region" description="Helical" evidence="19">
    <location>
        <begin position="204"/>
        <end position="222"/>
    </location>
</feature>
<protein>
    <recommendedName>
        <fullName evidence="6 19">Adenosylcobinamide-GDP ribazoletransferase</fullName>
        <ecNumber evidence="5 19">2.7.8.26</ecNumber>
    </recommendedName>
    <alternativeName>
        <fullName evidence="16 19">Cobalamin synthase</fullName>
    </alternativeName>
    <alternativeName>
        <fullName evidence="15 19">Cobalamin-5'-phosphate synthase</fullName>
    </alternativeName>
</protein>
<keyword evidence="11 19" id="KW-0460">Magnesium</keyword>
<reference evidence="20" key="1">
    <citation type="submission" date="2023-02" db="EMBL/GenBank/DDBJ databases">
        <title>Nocardiopsis ansamitocini NBRC 112285.</title>
        <authorList>
            <person name="Ichikawa N."/>
            <person name="Sato H."/>
            <person name="Tonouchi N."/>
        </authorList>
    </citation>
    <scope>NUCLEOTIDE SEQUENCE</scope>
    <source>
        <strain evidence="20">NBRC 112285</strain>
    </source>
</reference>
<evidence type="ECO:0000256" key="2">
    <source>
        <dbReference type="ARBA" id="ARBA00004651"/>
    </source>
</evidence>
<evidence type="ECO:0000256" key="10">
    <source>
        <dbReference type="ARBA" id="ARBA00022692"/>
    </source>
</evidence>
<dbReference type="GO" id="GO:0008818">
    <property type="term" value="F:cobalamin 5'-phosphate synthase activity"/>
    <property type="evidence" value="ECO:0007669"/>
    <property type="project" value="UniProtKB-UniRule"/>
</dbReference>
<evidence type="ECO:0000256" key="13">
    <source>
        <dbReference type="ARBA" id="ARBA00023136"/>
    </source>
</evidence>
<evidence type="ECO:0000256" key="4">
    <source>
        <dbReference type="ARBA" id="ARBA00010561"/>
    </source>
</evidence>
<evidence type="ECO:0000256" key="9">
    <source>
        <dbReference type="ARBA" id="ARBA00022679"/>
    </source>
</evidence>
<evidence type="ECO:0000256" key="19">
    <source>
        <dbReference type="HAMAP-Rule" id="MF_00719"/>
    </source>
</evidence>
<evidence type="ECO:0000313" key="20">
    <source>
        <dbReference type="EMBL" id="GLU46110.1"/>
    </source>
</evidence>
<evidence type="ECO:0000256" key="11">
    <source>
        <dbReference type="ARBA" id="ARBA00022842"/>
    </source>
</evidence>
<accession>A0A9W6P2N0</accession>
<keyword evidence="9 19" id="KW-0808">Transferase</keyword>
<feature type="transmembrane region" description="Helical" evidence="19">
    <location>
        <begin position="33"/>
        <end position="60"/>
    </location>
</feature>
<keyword evidence="8 19" id="KW-0169">Cobalamin biosynthesis</keyword>
<dbReference type="PANTHER" id="PTHR34148">
    <property type="entry name" value="ADENOSYLCOBINAMIDE-GDP RIBAZOLETRANSFERASE"/>
    <property type="match status" value="1"/>
</dbReference>
<dbReference type="HAMAP" id="MF_00719">
    <property type="entry name" value="CobS"/>
    <property type="match status" value="1"/>
</dbReference>
<dbReference type="InterPro" id="IPR003805">
    <property type="entry name" value="CobS"/>
</dbReference>
<evidence type="ECO:0000256" key="16">
    <source>
        <dbReference type="ARBA" id="ARBA00032853"/>
    </source>
</evidence>
<dbReference type="RefSeq" id="WP_432707402.1">
    <property type="nucleotide sequence ID" value="NZ_BSQG01000001.1"/>
</dbReference>
<dbReference type="AlphaFoldDB" id="A0A9W6P2N0"/>
<dbReference type="Proteomes" id="UP001165092">
    <property type="component" value="Unassembled WGS sequence"/>
</dbReference>
<comment type="function">
    <text evidence="14 19">Joins adenosylcobinamide-GDP and alpha-ribazole to generate adenosylcobalamin (Ado-cobalamin). Also synthesizes adenosylcobalamin 5'-phosphate from adenosylcobinamide-GDP and alpha-ribazole 5'-phosphate.</text>
</comment>
<comment type="caution">
    <text evidence="20">The sequence shown here is derived from an EMBL/GenBank/DDBJ whole genome shotgun (WGS) entry which is preliminary data.</text>
</comment>
<evidence type="ECO:0000256" key="7">
    <source>
        <dbReference type="ARBA" id="ARBA00022475"/>
    </source>
</evidence>
<evidence type="ECO:0000256" key="3">
    <source>
        <dbReference type="ARBA" id="ARBA00004663"/>
    </source>
</evidence>
<dbReference type="EMBL" id="BSQG01000001">
    <property type="protein sequence ID" value="GLU46110.1"/>
    <property type="molecule type" value="Genomic_DNA"/>
</dbReference>
<comment type="cofactor">
    <cofactor evidence="1 19">
        <name>Mg(2+)</name>
        <dbReference type="ChEBI" id="CHEBI:18420"/>
    </cofactor>
</comment>
<dbReference type="GO" id="GO:0005886">
    <property type="term" value="C:plasma membrane"/>
    <property type="evidence" value="ECO:0007669"/>
    <property type="project" value="UniProtKB-SubCell"/>
</dbReference>
<name>A0A9W6P2N0_9ACTN</name>
<evidence type="ECO:0000256" key="5">
    <source>
        <dbReference type="ARBA" id="ARBA00013200"/>
    </source>
</evidence>
<sequence length="256" mass="25208">MTPVVRDAVDGARMAVGTLTAIPVRVVRVDRVVAGWAMALAPLVAVLLGGLCAVVLAAALTVGLDPLLASVLAVGALAVLTRGLHLDGLADVADGLGSGRPPEGALAVMRRSDIGPFGVVALVMTVLVQVLALASVVESGALTAALALGTGLLSGRLTITWACVRGVPAARSEGLGSFVAGSVAPWAATLVSAAVVAGCLLARPGFVPALLLGLVAAAVLLCHTRRRLGGITGDVLGALTETATTTALLVTAASLS</sequence>
<proteinExistence type="inferred from homology"/>
<feature type="transmembrane region" description="Helical" evidence="19">
    <location>
        <begin position="176"/>
        <end position="198"/>
    </location>
</feature>
<gene>
    <name evidence="19 20" type="primary">cobS</name>
    <name evidence="20" type="ORF">Nans01_04610</name>
</gene>
<dbReference type="EC" id="2.7.8.26" evidence="5 19"/>
<comment type="similarity">
    <text evidence="4 19">Belongs to the CobS family.</text>
</comment>
<comment type="catalytic activity">
    <reaction evidence="17 19">
        <text>alpha-ribazole + adenosylcob(III)inamide-GDP = adenosylcob(III)alamin + GMP + H(+)</text>
        <dbReference type="Rhea" id="RHEA:16049"/>
        <dbReference type="ChEBI" id="CHEBI:10329"/>
        <dbReference type="ChEBI" id="CHEBI:15378"/>
        <dbReference type="ChEBI" id="CHEBI:18408"/>
        <dbReference type="ChEBI" id="CHEBI:58115"/>
        <dbReference type="ChEBI" id="CHEBI:60487"/>
        <dbReference type="EC" id="2.7.8.26"/>
    </reaction>
</comment>
<dbReference type="GO" id="GO:0009236">
    <property type="term" value="P:cobalamin biosynthetic process"/>
    <property type="evidence" value="ECO:0007669"/>
    <property type="project" value="UniProtKB-UniRule"/>
</dbReference>
<dbReference type="GO" id="GO:0051073">
    <property type="term" value="F:adenosylcobinamide-GDP ribazoletransferase activity"/>
    <property type="evidence" value="ECO:0007669"/>
    <property type="project" value="UniProtKB-UniRule"/>
</dbReference>
<evidence type="ECO:0000256" key="18">
    <source>
        <dbReference type="ARBA" id="ARBA00049504"/>
    </source>
</evidence>
<keyword evidence="13 19" id="KW-0472">Membrane</keyword>
<keyword evidence="10 19" id="KW-0812">Transmembrane</keyword>
<evidence type="ECO:0000256" key="6">
    <source>
        <dbReference type="ARBA" id="ARBA00015850"/>
    </source>
</evidence>
<comment type="catalytic activity">
    <reaction evidence="18 19">
        <text>alpha-ribazole 5'-phosphate + adenosylcob(III)inamide-GDP = adenosylcob(III)alamin 5'-phosphate + GMP + H(+)</text>
        <dbReference type="Rhea" id="RHEA:23560"/>
        <dbReference type="ChEBI" id="CHEBI:15378"/>
        <dbReference type="ChEBI" id="CHEBI:57918"/>
        <dbReference type="ChEBI" id="CHEBI:58115"/>
        <dbReference type="ChEBI" id="CHEBI:60487"/>
        <dbReference type="ChEBI" id="CHEBI:60493"/>
        <dbReference type="EC" id="2.7.8.26"/>
    </reaction>
</comment>
<organism evidence="20 21">
    <name type="scientific">Nocardiopsis ansamitocini</name>
    <dbReference type="NCBI Taxonomy" id="1670832"/>
    <lineage>
        <taxon>Bacteria</taxon>
        <taxon>Bacillati</taxon>
        <taxon>Actinomycetota</taxon>
        <taxon>Actinomycetes</taxon>
        <taxon>Streptosporangiales</taxon>
        <taxon>Nocardiopsidaceae</taxon>
        <taxon>Nocardiopsis</taxon>
    </lineage>
</organism>
<keyword evidence="7 19" id="KW-1003">Cell membrane</keyword>
<keyword evidence="21" id="KW-1185">Reference proteome</keyword>
<feature type="transmembrane region" description="Helical" evidence="19">
    <location>
        <begin position="66"/>
        <end position="84"/>
    </location>
</feature>
<evidence type="ECO:0000256" key="1">
    <source>
        <dbReference type="ARBA" id="ARBA00001946"/>
    </source>
</evidence>
<dbReference type="PANTHER" id="PTHR34148:SF1">
    <property type="entry name" value="ADENOSYLCOBINAMIDE-GDP RIBAZOLETRANSFERASE"/>
    <property type="match status" value="1"/>
</dbReference>